<dbReference type="EMBL" id="JAGRQC010000005">
    <property type="protein sequence ID" value="MBR0553841.1"/>
    <property type="molecule type" value="Genomic_DNA"/>
</dbReference>
<evidence type="ECO:0000313" key="3">
    <source>
        <dbReference type="Proteomes" id="UP000676996"/>
    </source>
</evidence>
<dbReference type="Gene3D" id="1.10.260.40">
    <property type="entry name" value="lambda repressor-like DNA-binding domains"/>
    <property type="match status" value="1"/>
</dbReference>
<dbReference type="CDD" id="cd00093">
    <property type="entry name" value="HTH_XRE"/>
    <property type="match status" value="1"/>
</dbReference>
<organism evidence="2 3">
    <name type="scientific">Stakelama marina</name>
    <dbReference type="NCBI Taxonomy" id="2826939"/>
    <lineage>
        <taxon>Bacteria</taxon>
        <taxon>Pseudomonadati</taxon>
        <taxon>Pseudomonadota</taxon>
        <taxon>Alphaproteobacteria</taxon>
        <taxon>Sphingomonadales</taxon>
        <taxon>Sphingomonadaceae</taxon>
        <taxon>Stakelama</taxon>
    </lineage>
</organism>
<dbReference type="InterPro" id="IPR001387">
    <property type="entry name" value="Cro/C1-type_HTH"/>
</dbReference>
<name>A0A8T4IH65_9SPHN</name>
<dbReference type="PROSITE" id="PS50943">
    <property type="entry name" value="HTH_CROC1"/>
    <property type="match status" value="1"/>
</dbReference>
<protein>
    <submittedName>
        <fullName evidence="2">Helix-turn-helix transcriptional regulator</fullName>
    </submittedName>
</protein>
<evidence type="ECO:0000259" key="1">
    <source>
        <dbReference type="PROSITE" id="PS50943"/>
    </source>
</evidence>
<dbReference type="Pfam" id="PF01381">
    <property type="entry name" value="HTH_3"/>
    <property type="match status" value="1"/>
</dbReference>
<sequence>MLTKAGRFRCRATPKRFFLRAELSAGVGTTIATKRKACRLSQGGLARKAGVDHRTVARIERGQRPSAETLLLIATALGVEIYDLCPRWGTVVMAREAGIASLGLGLRDARLRAGVTLAQALRLPASVLRHCRGLSGECPLSRAVSLLEEAKVRRITTSL</sequence>
<reference evidence="2" key="1">
    <citation type="submission" date="2021-04" db="EMBL/GenBank/DDBJ databases">
        <title>Ouciella asimina sp. nov., isolated from the surface seawater in the hydrothermal field of Okinawa Trough.</title>
        <authorList>
            <person name="Shuang W."/>
        </authorList>
    </citation>
    <scope>NUCLEOTIDE SEQUENCE</scope>
    <source>
        <strain evidence="2">LXI357</strain>
    </source>
</reference>
<dbReference type="GO" id="GO:0003677">
    <property type="term" value="F:DNA binding"/>
    <property type="evidence" value="ECO:0007669"/>
    <property type="project" value="InterPro"/>
</dbReference>
<keyword evidence="3" id="KW-1185">Reference proteome</keyword>
<feature type="domain" description="HTH cro/C1-type" evidence="1">
    <location>
        <begin position="31"/>
        <end position="84"/>
    </location>
</feature>
<dbReference type="InterPro" id="IPR010982">
    <property type="entry name" value="Lambda_DNA-bd_dom_sf"/>
</dbReference>
<dbReference type="Proteomes" id="UP000676996">
    <property type="component" value="Unassembled WGS sequence"/>
</dbReference>
<evidence type="ECO:0000313" key="2">
    <source>
        <dbReference type="EMBL" id="MBR0553841.1"/>
    </source>
</evidence>
<dbReference type="AlphaFoldDB" id="A0A8T4IH65"/>
<dbReference type="SMART" id="SM00530">
    <property type="entry name" value="HTH_XRE"/>
    <property type="match status" value="1"/>
</dbReference>
<comment type="caution">
    <text evidence="2">The sequence shown here is derived from an EMBL/GenBank/DDBJ whole genome shotgun (WGS) entry which is preliminary data.</text>
</comment>
<gene>
    <name evidence="2" type="ORF">J7S20_15135</name>
</gene>
<dbReference type="SUPFAM" id="SSF47413">
    <property type="entry name" value="lambda repressor-like DNA-binding domains"/>
    <property type="match status" value="1"/>
</dbReference>
<proteinExistence type="predicted"/>
<accession>A0A8T4IH65</accession>